<evidence type="ECO:0000313" key="1">
    <source>
        <dbReference type="EMBL" id="GAA3963265.1"/>
    </source>
</evidence>
<organism evidence="1 2">
    <name type="scientific">Mucilaginibacter dorajii</name>
    <dbReference type="NCBI Taxonomy" id="692994"/>
    <lineage>
        <taxon>Bacteria</taxon>
        <taxon>Pseudomonadati</taxon>
        <taxon>Bacteroidota</taxon>
        <taxon>Sphingobacteriia</taxon>
        <taxon>Sphingobacteriales</taxon>
        <taxon>Sphingobacteriaceae</taxon>
        <taxon>Mucilaginibacter</taxon>
    </lineage>
</organism>
<proteinExistence type="predicted"/>
<dbReference type="Proteomes" id="UP001500742">
    <property type="component" value="Unassembled WGS sequence"/>
</dbReference>
<name>A0ABP7PDK7_9SPHI</name>
<sequence length="65" mass="7246">MKTYRSIGVLVTNINTKSKLKSILTVVAIKKVWAYNSGFICPITNTSITVKKVNMPIKANNTQNF</sequence>
<gene>
    <name evidence="1" type="ORF">GCM10022210_09200</name>
</gene>
<protein>
    <submittedName>
        <fullName evidence="1">Uncharacterized protein</fullName>
    </submittedName>
</protein>
<comment type="caution">
    <text evidence="1">The sequence shown here is derived from an EMBL/GenBank/DDBJ whole genome shotgun (WGS) entry which is preliminary data.</text>
</comment>
<reference evidence="2" key="1">
    <citation type="journal article" date="2019" name="Int. J. Syst. Evol. Microbiol.">
        <title>The Global Catalogue of Microorganisms (GCM) 10K type strain sequencing project: providing services to taxonomists for standard genome sequencing and annotation.</title>
        <authorList>
            <consortium name="The Broad Institute Genomics Platform"/>
            <consortium name="The Broad Institute Genome Sequencing Center for Infectious Disease"/>
            <person name="Wu L."/>
            <person name="Ma J."/>
        </authorList>
    </citation>
    <scope>NUCLEOTIDE SEQUENCE [LARGE SCALE GENOMIC DNA]</scope>
    <source>
        <strain evidence="2">JCM 16601</strain>
    </source>
</reference>
<keyword evidence="2" id="KW-1185">Reference proteome</keyword>
<accession>A0ABP7PDK7</accession>
<evidence type="ECO:0000313" key="2">
    <source>
        <dbReference type="Proteomes" id="UP001500742"/>
    </source>
</evidence>
<dbReference type="EMBL" id="BAAAZC010000007">
    <property type="protein sequence ID" value="GAA3963265.1"/>
    <property type="molecule type" value="Genomic_DNA"/>
</dbReference>
<dbReference type="RefSeq" id="WP_259091313.1">
    <property type="nucleotide sequence ID" value="NZ_BAAAZC010000007.1"/>
</dbReference>